<name>A0A1J5T830_9ZZZZ</name>
<comment type="caution">
    <text evidence="2">The sequence shown here is derived from an EMBL/GenBank/DDBJ whole genome shotgun (WGS) entry which is preliminary data.</text>
</comment>
<protein>
    <submittedName>
        <fullName evidence="2">Uncharacterized protein</fullName>
    </submittedName>
</protein>
<dbReference type="EMBL" id="MLJW01000017">
    <property type="protein sequence ID" value="OIR12461.1"/>
    <property type="molecule type" value="Genomic_DNA"/>
</dbReference>
<keyword evidence="1" id="KW-0812">Transmembrane</keyword>
<keyword evidence="1" id="KW-1133">Transmembrane helix</keyword>
<dbReference type="AlphaFoldDB" id="A0A1J5T830"/>
<accession>A0A1J5T830</accession>
<feature type="transmembrane region" description="Helical" evidence="1">
    <location>
        <begin position="6"/>
        <end position="29"/>
    </location>
</feature>
<organism evidence="2">
    <name type="scientific">mine drainage metagenome</name>
    <dbReference type="NCBI Taxonomy" id="410659"/>
    <lineage>
        <taxon>unclassified sequences</taxon>
        <taxon>metagenomes</taxon>
        <taxon>ecological metagenomes</taxon>
    </lineage>
</organism>
<proteinExistence type="predicted"/>
<evidence type="ECO:0000313" key="2">
    <source>
        <dbReference type="EMBL" id="OIR12461.1"/>
    </source>
</evidence>
<evidence type="ECO:0000256" key="1">
    <source>
        <dbReference type="SAM" id="Phobius"/>
    </source>
</evidence>
<sequence>MNMFHAIENYIMIMSMVTAVVIITMMRTVDIKRMNTAMMITTTKVMITKKVDFSI</sequence>
<keyword evidence="1" id="KW-0472">Membrane</keyword>
<gene>
    <name evidence="2" type="ORF">GALL_61600</name>
</gene>
<reference evidence="2" key="1">
    <citation type="submission" date="2016-10" db="EMBL/GenBank/DDBJ databases">
        <title>Sequence of Gallionella enrichment culture.</title>
        <authorList>
            <person name="Poehlein A."/>
            <person name="Muehling M."/>
            <person name="Daniel R."/>
        </authorList>
    </citation>
    <scope>NUCLEOTIDE SEQUENCE</scope>
</reference>